<dbReference type="Proteomes" id="UP000613030">
    <property type="component" value="Unassembled WGS sequence"/>
</dbReference>
<dbReference type="PANTHER" id="PTHR30565">
    <property type="entry name" value="PROTEIN YCIF"/>
    <property type="match status" value="1"/>
</dbReference>
<dbReference type="Gene3D" id="1.20.1260.10">
    <property type="match status" value="1"/>
</dbReference>
<proteinExistence type="predicted"/>
<dbReference type="InterPro" id="IPR012347">
    <property type="entry name" value="Ferritin-like"/>
</dbReference>
<reference evidence="1 2" key="1">
    <citation type="submission" date="2021-01" db="EMBL/GenBank/DDBJ databases">
        <title>Chryseolinea sp. Jin1 Genome sequencing and assembly.</title>
        <authorList>
            <person name="Kim I."/>
        </authorList>
    </citation>
    <scope>NUCLEOTIDE SEQUENCE [LARGE SCALE GENOMIC DNA]</scope>
    <source>
        <strain evidence="1 2">Jin1</strain>
    </source>
</reference>
<dbReference type="InterPro" id="IPR009078">
    <property type="entry name" value="Ferritin-like_SF"/>
</dbReference>
<keyword evidence="2" id="KW-1185">Reference proteome</keyword>
<protein>
    <submittedName>
        <fullName evidence="1">DUF892 family protein</fullName>
    </submittedName>
</protein>
<evidence type="ECO:0000313" key="1">
    <source>
        <dbReference type="EMBL" id="MBL0740484.1"/>
    </source>
</evidence>
<comment type="caution">
    <text evidence="1">The sequence shown here is derived from an EMBL/GenBank/DDBJ whole genome shotgun (WGS) entry which is preliminary data.</text>
</comment>
<sequence length="168" mass="19684">MKNTINTLEDALVLELENLYCSERKLKGSLIKMLGIVQSEKLRNLLRRYAESCELKQSKIDRVFSYLNHEPISCHTNVIDELVEETFVRLKFAQTHHVQDLLLINCLQRISAYKACAYEASVRYAETLELDTATELLETILRWERRHEHELKELSLHEFTGKVEEAFS</sequence>
<dbReference type="PANTHER" id="PTHR30565:SF9">
    <property type="entry name" value="PROTEIN YCIF"/>
    <property type="match status" value="1"/>
</dbReference>
<dbReference type="RefSeq" id="WP_202007814.1">
    <property type="nucleotide sequence ID" value="NZ_JAERRB010000001.1"/>
</dbReference>
<dbReference type="InterPro" id="IPR047114">
    <property type="entry name" value="YciF"/>
</dbReference>
<name>A0ABS1KM00_9BACT</name>
<organism evidence="1 2">
    <name type="scientific">Chryseolinea lacunae</name>
    <dbReference type="NCBI Taxonomy" id="2801331"/>
    <lineage>
        <taxon>Bacteria</taxon>
        <taxon>Pseudomonadati</taxon>
        <taxon>Bacteroidota</taxon>
        <taxon>Cytophagia</taxon>
        <taxon>Cytophagales</taxon>
        <taxon>Fulvivirgaceae</taxon>
        <taxon>Chryseolinea</taxon>
    </lineage>
</organism>
<accession>A0ABS1KM00</accession>
<dbReference type="EMBL" id="JAERRB010000001">
    <property type="protein sequence ID" value="MBL0740484.1"/>
    <property type="molecule type" value="Genomic_DNA"/>
</dbReference>
<evidence type="ECO:0000313" key="2">
    <source>
        <dbReference type="Proteomes" id="UP000613030"/>
    </source>
</evidence>
<dbReference type="InterPro" id="IPR010287">
    <property type="entry name" value="DUF892_YciF-like"/>
</dbReference>
<gene>
    <name evidence="1" type="ORF">JI741_04605</name>
</gene>
<dbReference type="SUPFAM" id="SSF47240">
    <property type="entry name" value="Ferritin-like"/>
    <property type="match status" value="1"/>
</dbReference>
<dbReference type="Pfam" id="PF05974">
    <property type="entry name" value="DUF892"/>
    <property type="match status" value="1"/>
</dbReference>